<organism evidence="2 3">
    <name type="scientific">Arsukibacterium tuosuense</name>
    <dbReference type="NCBI Taxonomy" id="1323745"/>
    <lineage>
        <taxon>Bacteria</taxon>
        <taxon>Pseudomonadati</taxon>
        <taxon>Pseudomonadota</taxon>
        <taxon>Gammaproteobacteria</taxon>
        <taxon>Chromatiales</taxon>
        <taxon>Chromatiaceae</taxon>
        <taxon>Arsukibacterium</taxon>
    </lineage>
</organism>
<dbReference type="AlphaFoldDB" id="A0A285IYQ6"/>
<evidence type="ECO:0000256" key="1">
    <source>
        <dbReference type="SAM" id="SignalP"/>
    </source>
</evidence>
<sequence length="120" mass="13090">MKKVLSVLSLVAAFSVFANEPLELNVSVYVNNELVAADVMQTKSGQLQSITAKDVLMFDVTPTLNDDVVTLTSSLHKFENGSFSKFAEPVLRVALDKQAVIEIGTEGKNIYKVEVTAKKI</sequence>
<dbReference type="EMBL" id="OBEB01000004">
    <property type="protein sequence ID" value="SNY53189.1"/>
    <property type="molecule type" value="Genomic_DNA"/>
</dbReference>
<reference evidence="3" key="1">
    <citation type="submission" date="2017-09" db="EMBL/GenBank/DDBJ databases">
        <authorList>
            <person name="Varghese N."/>
            <person name="Submissions S."/>
        </authorList>
    </citation>
    <scope>NUCLEOTIDE SEQUENCE [LARGE SCALE GENOMIC DNA]</scope>
    <source>
        <strain evidence="3">CGMCC 1.12461</strain>
    </source>
</reference>
<dbReference type="Proteomes" id="UP000219353">
    <property type="component" value="Unassembled WGS sequence"/>
</dbReference>
<evidence type="ECO:0000313" key="2">
    <source>
        <dbReference type="EMBL" id="SNY53189.1"/>
    </source>
</evidence>
<keyword evidence="1" id="KW-0732">Signal</keyword>
<accession>A0A285IYQ6</accession>
<evidence type="ECO:0000313" key="3">
    <source>
        <dbReference type="Proteomes" id="UP000219353"/>
    </source>
</evidence>
<gene>
    <name evidence="2" type="ORF">SAMN06297280_2328</name>
</gene>
<name>A0A285IYQ6_9GAMM</name>
<proteinExistence type="predicted"/>
<feature type="chain" id="PRO_5012628532" evidence="1">
    <location>
        <begin position="19"/>
        <end position="120"/>
    </location>
</feature>
<dbReference type="OrthoDB" id="9832924at2"/>
<keyword evidence="3" id="KW-1185">Reference proteome</keyword>
<dbReference type="RefSeq" id="WP_097111558.1">
    <property type="nucleotide sequence ID" value="NZ_OBEB01000004.1"/>
</dbReference>
<protein>
    <submittedName>
        <fullName evidence="2">Uncharacterized protein</fullName>
    </submittedName>
</protein>
<feature type="signal peptide" evidence="1">
    <location>
        <begin position="1"/>
        <end position="18"/>
    </location>
</feature>